<gene>
    <name evidence="1" type="ORF">Krac_0837</name>
</gene>
<dbReference type="InParanoid" id="D6U5J5"/>
<protein>
    <submittedName>
        <fullName evidence="1">Uncharacterized protein</fullName>
    </submittedName>
</protein>
<keyword evidence="2" id="KW-1185">Reference proteome</keyword>
<accession>D6U5J5</accession>
<dbReference type="EMBL" id="ADVG01000005">
    <property type="protein sequence ID" value="EFH80256.1"/>
    <property type="molecule type" value="Genomic_DNA"/>
</dbReference>
<dbReference type="Proteomes" id="UP000004508">
    <property type="component" value="Unassembled WGS sequence"/>
</dbReference>
<dbReference type="AlphaFoldDB" id="D6U5J5"/>
<name>D6U5J5_KTERA</name>
<evidence type="ECO:0000313" key="1">
    <source>
        <dbReference type="EMBL" id="EFH80256.1"/>
    </source>
</evidence>
<organism evidence="1 2">
    <name type="scientific">Ktedonobacter racemifer DSM 44963</name>
    <dbReference type="NCBI Taxonomy" id="485913"/>
    <lineage>
        <taxon>Bacteria</taxon>
        <taxon>Bacillati</taxon>
        <taxon>Chloroflexota</taxon>
        <taxon>Ktedonobacteria</taxon>
        <taxon>Ktedonobacterales</taxon>
        <taxon>Ktedonobacteraceae</taxon>
        <taxon>Ktedonobacter</taxon>
    </lineage>
</organism>
<proteinExistence type="predicted"/>
<reference evidence="1 2" key="1">
    <citation type="journal article" date="2011" name="Stand. Genomic Sci.">
        <title>Non-contiguous finished genome sequence and contextual data of the filamentous soil bacterium Ktedonobacter racemifer type strain (SOSP1-21).</title>
        <authorList>
            <person name="Chang Y.J."/>
            <person name="Land M."/>
            <person name="Hauser L."/>
            <person name="Chertkov O."/>
            <person name="Del Rio T.G."/>
            <person name="Nolan M."/>
            <person name="Copeland A."/>
            <person name="Tice H."/>
            <person name="Cheng J.F."/>
            <person name="Lucas S."/>
            <person name="Han C."/>
            <person name="Goodwin L."/>
            <person name="Pitluck S."/>
            <person name="Ivanova N."/>
            <person name="Ovchinikova G."/>
            <person name="Pati A."/>
            <person name="Chen A."/>
            <person name="Palaniappan K."/>
            <person name="Mavromatis K."/>
            <person name="Liolios K."/>
            <person name="Brettin T."/>
            <person name="Fiebig A."/>
            <person name="Rohde M."/>
            <person name="Abt B."/>
            <person name="Goker M."/>
            <person name="Detter J.C."/>
            <person name="Woyke T."/>
            <person name="Bristow J."/>
            <person name="Eisen J.A."/>
            <person name="Markowitz V."/>
            <person name="Hugenholtz P."/>
            <person name="Kyrpides N.C."/>
            <person name="Klenk H.P."/>
            <person name="Lapidus A."/>
        </authorList>
    </citation>
    <scope>NUCLEOTIDE SEQUENCE [LARGE SCALE GENOMIC DNA]</scope>
    <source>
        <strain evidence="2">DSM 44963</strain>
    </source>
</reference>
<dbReference type="STRING" id="485913.Krac_0837"/>
<comment type="caution">
    <text evidence="1">The sequence shown here is derived from an EMBL/GenBank/DDBJ whole genome shotgun (WGS) entry which is preliminary data.</text>
</comment>
<dbReference type="OrthoDB" id="1602152at2"/>
<evidence type="ECO:0000313" key="2">
    <source>
        <dbReference type="Proteomes" id="UP000004508"/>
    </source>
</evidence>
<sequence length="77" mass="8692">MADLSNLARQAASRPKFVAHMIAAYQQEKHLDDAALVAQLGCSLDDLIHLRLCTLPRPDHFQEDIERIANPTQRPMN</sequence>
<dbReference type="RefSeq" id="WP_007922727.1">
    <property type="nucleotide sequence ID" value="NZ_ADVG01000005.1"/>
</dbReference>